<gene>
    <name evidence="3" type="ORF">Ocin01_09431</name>
</gene>
<dbReference type="InterPro" id="IPR001128">
    <property type="entry name" value="Cyt_P450"/>
</dbReference>
<dbReference type="Gene3D" id="1.10.630.10">
    <property type="entry name" value="Cytochrome P450"/>
    <property type="match status" value="1"/>
</dbReference>
<dbReference type="OrthoDB" id="1055148at2759"/>
<evidence type="ECO:0000313" key="3">
    <source>
        <dbReference type="EMBL" id="ODM97239.1"/>
    </source>
</evidence>
<keyword evidence="2" id="KW-0503">Monooxygenase</keyword>
<dbReference type="GO" id="GO:0020037">
    <property type="term" value="F:heme binding"/>
    <property type="evidence" value="ECO:0007669"/>
    <property type="project" value="InterPro"/>
</dbReference>
<dbReference type="GO" id="GO:0016705">
    <property type="term" value="F:oxidoreductase activity, acting on paired donors, with incorporation or reduction of molecular oxygen"/>
    <property type="evidence" value="ECO:0007669"/>
    <property type="project" value="InterPro"/>
</dbReference>
<dbReference type="PANTHER" id="PTHR24299">
    <property type="entry name" value="CYTOCHROME P450 FAMILY 1"/>
    <property type="match status" value="1"/>
</dbReference>
<dbReference type="PRINTS" id="PR00463">
    <property type="entry name" value="EP450I"/>
</dbReference>
<dbReference type="GO" id="GO:0005506">
    <property type="term" value="F:iron ion binding"/>
    <property type="evidence" value="ECO:0007669"/>
    <property type="project" value="InterPro"/>
</dbReference>
<keyword evidence="4" id="KW-1185">Reference proteome</keyword>
<evidence type="ECO:0000256" key="2">
    <source>
        <dbReference type="ARBA" id="ARBA00023033"/>
    </source>
</evidence>
<evidence type="ECO:0000313" key="4">
    <source>
        <dbReference type="Proteomes" id="UP000094527"/>
    </source>
</evidence>
<dbReference type="InterPro" id="IPR002401">
    <property type="entry name" value="Cyt_P450_E_grp-I"/>
</dbReference>
<dbReference type="SUPFAM" id="SSF48264">
    <property type="entry name" value="Cytochrome P450"/>
    <property type="match status" value="1"/>
</dbReference>
<dbReference type="Proteomes" id="UP000094527">
    <property type="component" value="Unassembled WGS sequence"/>
</dbReference>
<dbReference type="AlphaFoldDB" id="A0A1D2MVZ6"/>
<organism evidence="3 4">
    <name type="scientific">Orchesella cincta</name>
    <name type="common">Springtail</name>
    <name type="synonym">Podura cincta</name>
    <dbReference type="NCBI Taxonomy" id="48709"/>
    <lineage>
        <taxon>Eukaryota</taxon>
        <taxon>Metazoa</taxon>
        <taxon>Ecdysozoa</taxon>
        <taxon>Arthropoda</taxon>
        <taxon>Hexapoda</taxon>
        <taxon>Collembola</taxon>
        <taxon>Entomobryomorpha</taxon>
        <taxon>Entomobryoidea</taxon>
        <taxon>Orchesellidae</taxon>
        <taxon>Orchesellinae</taxon>
        <taxon>Orchesella</taxon>
    </lineage>
</organism>
<name>A0A1D2MVZ6_ORCCI</name>
<dbReference type="InterPro" id="IPR036396">
    <property type="entry name" value="Cyt_P450_sf"/>
</dbReference>
<sequence>MLGLTEYLLLAVAAIYLAIQFLKPKVKLPPGPRGLPVVGNILQMTEKPHLQLAAWAKQYGEIYTIQLGSNTGIVLNDQKLIKDVLSNTDFSF</sequence>
<accession>A0A1D2MVZ6</accession>
<dbReference type="GO" id="GO:0004497">
    <property type="term" value="F:monooxygenase activity"/>
    <property type="evidence" value="ECO:0007669"/>
    <property type="project" value="UniProtKB-KW"/>
</dbReference>
<dbReference type="Pfam" id="PF00067">
    <property type="entry name" value="p450"/>
    <property type="match status" value="1"/>
</dbReference>
<comment type="similarity">
    <text evidence="1">Belongs to the cytochrome P450 family.</text>
</comment>
<evidence type="ECO:0000256" key="1">
    <source>
        <dbReference type="ARBA" id="ARBA00010617"/>
    </source>
</evidence>
<keyword evidence="2" id="KW-0560">Oxidoreductase</keyword>
<proteinExistence type="inferred from homology"/>
<protein>
    <submittedName>
        <fullName evidence="3">Cytochrome P450 83A1</fullName>
    </submittedName>
</protein>
<reference evidence="3 4" key="1">
    <citation type="journal article" date="2016" name="Genome Biol. Evol.">
        <title>Gene Family Evolution Reflects Adaptation to Soil Environmental Stressors in the Genome of the Collembolan Orchesella cincta.</title>
        <authorList>
            <person name="Faddeeva-Vakhrusheva A."/>
            <person name="Derks M.F."/>
            <person name="Anvar S.Y."/>
            <person name="Agamennone V."/>
            <person name="Suring W."/>
            <person name="Smit S."/>
            <person name="van Straalen N.M."/>
            <person name="Roelofs D."/>
        </authorList>
    </citation>
    <scope>NUCLEOTIDE SEQUENCE [LARGE SCALE GENOMIC DNA]</scope>
    <source>
        <tissue evidence="3">Mixed pool</tissue>
    </source>
</reference>
<comment type="caution">
    <text evidence="3">The sequence shown here is derived from an EMBL/GenBank/DDBJ whole genome shotgun (WGS) entry which is preliminary data.</text>
</comment>
<feature type="non-terminal residue" evidence="3">
    <location>
        <position position="92"/>
    </location>
</feature>
<dbReference type="EMBL" id="LJIJ01000460">
    <property type="protein sequence ID" value="ODM97239.1"/>
    <property type="molecule type" value="Genomic_DNA"/>
</dbReference>
<dbReference type="STRING" id="48709.A0A1D2MVZ6"/>